<dbReference type="Pfam" id="PF25917">
    <property type="entry name" value="BSH_RND"/>
    <property type="match status" value="1"/>
</dbReference>
<evidence type="ECO:0000259" key="5">
    <source>
        <dbReference type="Pfam" id="PF25967"/>
    </source>
</evidence>
<reference evidence="6" key="1">
    <citation type="submission" date="2021-02" db="EMBL/GenBank/DDBJ databases">
        <title>Skermanella TT6 skin isolate.</title>
        <authorList>
            <person name="Lee K."/>
            <person name="Ganzorig M."/>
        </authorList>
    </citation>
    <scope>NUCLEOTIDE SEQUENCE</scope>
    <source>
        <strain evidence="6">TT6</strain>
    </source>
</reference>
<proteinExistence type="predicted"/>
<feature type="domain" description="Multidrug resistance protein MdtA-like C-terminal permuted SH3" evidence="5">
    <location>
        <begin position="386"/>
        <end position="439"/>
    </location>
</feature>
<dbReference type="Proteomes" id="UP000595197">
    <property type="component" value="Chromosome"/>
</dbReference>
<dbReference type="SUPFAM" id="SSF111369">
    <property type="entry name" value="HlyD-like secretion proteins"/>
    <property type="match status" value="1"/>
</dbReference>
<dbReference type="PANTHER" id="PTHR30469">
    <property type="entry name" value="MULTIDRUG RESISTANCE PROTEIN MDTA"/>
    <property type="match status" value="1"/>
</dbReference>
<evidence type="ECO:0000313" key="7">
    <source>
        <dbReference type="Proteomes" id="UP000595197"/>
    </source>
</evidence>
<evidence type="ECO:0000313" key="6">
    <source>
        <dbReference type="EMBL" id="QQP89750.1"/>
    </source>
</evidence>
<evidence type="ECO:0008006" key="8">
    <source>
        <dbReference type="Google" id="ProtNLM"/>
    </source>
</evidence>
<feature type="transmembrane region" description="Helical" evidence="3">
    <location>
        <begin position="21"/>
        <end position="42"/>
    </location>
</feature>
<dbReference type="Gene3D" id="1.10.287.470">
    <property type="entry name" value="Helix hairpin bin"/>
    <property type="match status" value="1"/>
</dbReference>
<keyword evidence="1" id="KW-0813">Transport</keyword>
<evidence type="ECO:0000256" key="2">
    <source>
        <dbReference type="SAM" id="Coils"/>
    </source>
</evidence>
<dbReference type="Gene3D" id="2.40.50.100">
    <property type="match status" value="1"/>
</dbReference>
<feature type="domain" description="Multidrug resistance protein MdtA-like barrel-sandwich hybrid" evidence="4">
    <location>
        <begin position="90"/>
        <end position="265"/>
    </location>
</feature>
<name>A0ABX7B7M1_9PROT</name>
<dbReference type="RefSeq" id="WP_201076375.1">
    <property type="nucleotide sequence ID" value="NZ_CP067420.1"/>
</dbReference>
<dbReference type="EMBL" id="CP067420">
    <property type="protein sequence ID" value="QQP89750.1"/>
    <property type="molecule type" value="Genomic_DNA"/>
</dbReference>
<organism evidence="6 7">
    <name type="scientific">Skermanella cutis</name>
    <dbReference type="NCBI Taxonomy" id="2775420"/>
    <lineage>
        <taxon>Bacteria</taxon>
        <taxon>Pseudomonadati</taxon>
        <taxon>Pseudomonadota</taxon>
        <taxon>Alphaproteobacteria</taxon>
        <taxon>Rhodospirillales</taxon>
        <taxon>Azospirillaceae</taxon>
        <taxon>Skermanella</taxon>
    </lineage>
</organism>
<evidence type="ECO:0000259" key="4">
    <source>
        <dbReference type="Pfam" id="PF25917"/>
    </source>
</evidence>
<keyword evidence="2" id="KW-0175">Coiled coil</keyword>
<evidence type="ECO:0000256" key="3">
    <source>
        <dbReference type="SAM" id="Phobius"/>
    </source>
</evidence>
<dbReference type="Gene3D" id="2.40.30.170">
    <property type="match status" value="1"/>
</dbReference>
<dbReference type="Gene3D" id="2.40.420.20">
    <property type="match status" value="1"/>
</dbReference>
<keyword evidence="3" id="KW-1133">Transmembrane helix</keyword>
<dbReference type="Pfam" id="PF25967">
    <property type="entry name" value="RND-MFP_C"/>
    <property type="match status" value="1"/>
</dbReference>
<keyword evidence="7" id="KW-1185">Reference proteome</keyword>
<dbReference type="PANTHER" id="PTHR30469:SF36">
    <property type="entry name" value="BLL3903 PROTEIN"/>
    <property type="match status" value="1"/>
</dbReference>
<feature type="coiled-coil region" evidence="2">
    <location>
        <begin position="127"/>
        <end position="154"/>
    </location>
</feature>
<dbReference type="InterPro" id="IPR058627">
    <property type="entry name" value="MdtA-like_C"/>
</dbReference>
<evidence type="ECO:0000256" key="1">
    <source>
        <dbReference type="ARBA" id="ARBA00022448"/>
    </source>
</evidence>
<accession>A0ABX7B7M1</accession>
<sequence length="471" mass="50664">MSASRPGENRVPAPGATGRSWWRRLLILPPILLGAFVFFSFARDKAAPVQVERAETARPARVIEVAALPVAPRATGFGTVRPDRVWTAIAQVGGTVVETHPDLKRGALLPAGALLVRIDPADYQLAIARMEAQRRSVEAQIRELDVREENLRQAVAIEREALAVTTQDVERKRNLQASGAGSQSALDQALNSMLAQRQRLQGQQTSLDLIPSQRDQLRATAALQDSQLAEARLALERTEIRMPFAGRINEVSVERGQYAAPGTQLAGADGIELAEVPAQVPLDRLRPLVAGLLGGGSVEPDRGLPPLDRLGLEATVRLRTGTLSAEWPARFARMGDGVDPKTRTIDVMVVVDQPYARAIPGIRPPLTKGMFVEVELKAPPGPPVPVIPRAALQPGDHVHVATRDDRLEIRRVTVADAHGGFITVAEGLRPGERVVISDLIPAVEGMLLAPLRDEAAESGLARDAAAAPPMH</sequence>
<keyword evidence="3" id="KW-0472">Membrane</keyword>
<gene>
    <name evidence="6" type="ORF">IGS68_00195</name>
</gene>
<dbReference type="InterPro" id="IPR058625">
    <property type="entry name" value="MdtA-like_BSH"/>
</dbReference>
<keyword evidence="3" id="KW-0812">Transmembrane</keyword>
<protein>
    <recommendedName>
        <fullName evidence="8">RND family efflux transporter MFP subunit</fullName>
    </recommendedName>
</protein>